<organism evidence="5 6">
    <name type="scientific">Danionella cerebrum</name>
    <dbReference type="NCBI Taxonomy" id="2873325"/>
    <lineage>
        <taxon>Eukaryota</taxon>
        <taxon>Metazoa</taxon>
        <taxon>Chordata</taxon>
        <taxon>Craniata</taxon>
        <taxon>Vertebrata</taxon>
        <taxon>Euteleostomi</taxon>
        <taxon>Actinopterygii</taxon>
        <taxon>Neopterygii</taxon>
        <taxon>Teleostei</taxon>
        <taxon>Ostariophysi</taxon>
        <taxon>Cypriniformes</taxon>
        <taxon>Danionidae</taxon>
        <taxon>Danioninae</taxon>
        <taxon>Danionella</taxon>
    </lineage>
</organism>
<dbReference type="PANTHER" id="PTHR32046">
    <property type="entry name" value="G DOMAIN-CONTAINING PROTEIN"/>
    <property type="match status" value="1"/>
</dbReference>
<evidence type="ECO:0000256" key="2">
    <source>
        <dbReference type="ARBA" id="ARBA00022741"/>
    </source>
</evidence>
<dbReference type="Pfam" id="PF04548">
    <property type="entry name" value="AIG1"/>
    <property type="match status" value="1"/>
</dbReference>
<dbReference type="SUPFAM" id="SSF52540">
    <property type="entry name" value="P-loop containing nucleoside triphosphate hydrolases"/>
    <property type="match status" value="1"/>
</dbReference>
<dbReference type="PANTHER" id="PTHR32046:SF11">
    <property type="entry name" value="IMMUNE-ASSOCIATED NUCLEOTIDE-BINDING PROTEIN 10-LIKE"/>
    <property type="match status" value="1"/>
</dbReference>
<dbReference type="PROSITE" id="PS00675">
    <property type="entry name" value="SIGMA54_INTERACT_1"/>
    <property type="match status" value="1"/>
</dbReference>
<evidence type="ECO:0000313" key="5">
    <source>
        <dbReference type="EMBL" id="TRZ04101.1"/>
    </source>
</evidence>
<reference evidence="5 6" key="1">
    <citation type="journal article" date="2019" name="Sci. Data">
        <title>Hybrid genome assembly and annotation of Danionella translucida.</title>
        <authorList>
            <person name="Kadobianskyi M."/>
            <person name="Schulze L."/>
            <person name="Schuelke M."/>
            <person name="Judkewitz B."/>
        </authorList>
    </citation>
    <scope>NUCLEOTIDE SEQUENCE [LARGE SCALE GENOMIC DNA]</scope>
    <source>
        <strain evidence="5 6">Bolton</strain>
    </source>
</reference>
<feature type="non-terminal residue" evidence="5">
    <location>
        <position position="1"/>
    </location>
</feature>
<dbReference type="CDD" id="cd00882">
    <property type="entry name" value="Ras_like_GTPase"/>
    <property type="match status" value="1"/>
</dbReference>
<keyword evidence="6" id="KW-1185">Reference proteome</keyword>
<feature type="domain" description="AIG1-type G" evidence="4">
    <location>
        <begin position="80"/>
        <end position="226"/>
    </location>
</feature>
<keyword evidence="3" id="KW-0175">Coiled coil</keyword>
<dbReference type="STRING" id="623744.A0A553RPK2"/>
<dbReference type="EMBL" id="SRMA01001431">
    <property type="protein sequence ID" value="TRZ04101.1"/>
    <property type="molecule type" value="Genomic_DNA"/>
</dbReference>
<dbReference type="GO" id="GO:0005525">
    <property type="term" value="F:GTP binding"/>
    <property type="evidence" value="ECO:0007669"/>
    <property type="project" value="InterPro"/>
</dbReference>
<dbReference type="InterPro" id="IPR027417">
    <property type="entry name" value="P-loop_NTPase"/>
</dbReference>
<dbReference type="Gene3D" id="3.40.50.300">
    <property type="entry name" value="P-loop containing nucleotide triphosphate hydrolases"/>
    <property type="match status" value="1"/>
</dbReference>
<protein>
    <recommendedName>
        <fullName evidence="4">AIG1-type G domain-containing protein</fullName>
    </recommendedName>
</protein>
<feature type="coiled-coil region" evidence="3">
    <location>
        <begin position="301"/>
        <end position="348"/>
    </location>
</feature>
<evidence type="ECO:0000259" key="4">
    <source>
        <dbReference type="Pfam" id="PF04548"/>
    </source>
</evidence>
<dbReference type="Proteomes" id="UP000316079">
    <property type="component" value="Unassembled WGS sequence"/>
</dbReference>
<sequence length="525" mass="60850">NPGQAVKKEAFEQTTNIAEMENKKQGLAKFHEIINESTKIEDGVPVRYHITPNTEEHVEPGLFKKLTFGKRDEMKEHKIILLLGQTGTGKTKIINSMVNFVLGVTIEDSVWFEITDDQCDRTQAHSQTSDITLYEFFLHQSSMHLTIIDTPGYGDRCVGNAKKIADGLFKLSSYDWIKQLDAVCLVIKSTETRLSKEYIRIFDAIQSLFGKNIFENIVLFFTFSRGALPKNALTAVNDAQIKCAVNEENEPLYFLFDNCQGETFHTEFIEVQQQSWRISLKGMNGFFQFLNSTEAKPLKMTRDVIDQRVKLEEEIHRIKERNQQINEKQKELNNIEEQLETRKNFETEVDVIYKDLVDIDRSLASIAVRCTECKENCHYPGSWWITPLSWSVVIKNNKCKMCFKKCHISKHIKDAKIYVTKIRKEKRVDPDLKQGYEDLQAQRKAREEEVQRLKVDKMKRVMDAFHSINALEMIALNTDSLMTLFHIDFLIEELKNINEPEKAKILEHIKKRAGADKLKALENNV</sequence>
<accession>A0A553RPK2</accession>
<dbReference type="AlphaFoldDB" id="A0A553RPK2"/>
<proteinExistence type="inferred from homology"/>
<comment type="caution">
    <text evidence="5">The sequence shown here is derived from an EMBL/GenBank/DDBJ whole genome shotgun (WGS) entry which is preliminary data.</text>
</comment>
<evidence type="ECO:0000256" key="3">
    <source>
        <dbReference type="SAM" id="Coils"/>
    </source>
</evidence>
<dbReference type="InterPro" id="IPR006703">
    <property type="entry name" value="G_AIG1"/>
</dbReference>
<evidence type="ECO:0000313" key="6">
    <source>
        <dbReference type="Proteomes" id="UP000316079"/>
    </source>
</evidence>
<keyword evidence="2" id="KW-0547">Nucleotide-binding</keyword>
<dbReference type="OrthoDB" id="8954335at2759"/>
<evidence type="ECO:0000256" key="1">
    <source>
        <dbReference type="ARBA" id="ARBA00008535"/>
    </source>
</evidence>
<comment type="similarity">
    <text evidence="1">Belongs to the TRAFAC class TrmE-Era-EngA-EngB-Septin-like GTPase superfamily. AIG1/Toc34/Toc159-like paraseptin GTPase family. IAN subfamily.</text>
</comment>
<gene>
    <name evidence="5" type="ORF">DNTS_013901</name>
</gene>
<dbReference type="InterPro" id="IPR025662">
    <property type="entry name" value="Sigma_54_int_dom_ATP-bd_1"/>
</dbReference>
<name>A0A553RPK2_9TELE</name>